<evidence type="ECO:0000313" key="1">
    <source>
        <dbReference type="EMBL" id="RBO90454.1"/>
    </source>
</evidence>
<sequence length="378" mass="43087">MSEALDFIANPDGTYSLAPGIYFNLPEAIYHADNSLGSTSIKDLATKPCKWQYDRLRPNKEVSEPEHLKWGHAWHCRVLEGKAAFDQRYAKLPTPNDFPKALNTADQIKDFLRMHGQKLTGNKLDLMSRAKELDDCPEFFDEILAKWHFDHPNYVELSDRMVREIEDAVSNMQRDPTLTAVMEAGTLIDGAAEMSIFWIDERGLRRKCRFDYSLAPTATRSKALIVDLKSFATYKGGNDEDAAIRKVYDMAYDVQVAAYMEGYHAALKLLELGMVFGTPPAGNYLHKFLTADGADWVWVMMRKDNAMVPVTLSIDTEDKMFAHAKNIVAAALDTYRFYTNLWGSDQLWTPPPQVPLRLNHSVMPTYNRGIQYEQPNNR</sequence>
<keyword evidence="2" id="KW-1185">Reference proteome</keyword>
<accession>A0A366DMC0</accession>
<protein>
    <submittedName>
        <fullName evidence="1">PDDEXK-like uncharacterized protein DUF3799</fullName>
    </submittedName>
</protein>
<proteinExistence type="predicted"/>
<dbReference type="Gene3D" id="3.90.320.10">
    <property type="match status" value="1"/>
</dbReference>
<dbReference type="RefSeq" id="WP_113946210.1">
    <property type="nucleotide sequence ID" value="NZ_JBHEEG010000005.1"/>
</dbReference>
<organism evidence="1 2">
    <name type="scientific">Pseudochrobactrum asaccharolyticum</name>
    <dbReference type="NCBI Taxonomy" id="354351"/>
    <lineage>
        <taxon>Bacteria</taxon>
        <taxon>Pseudomonadati</taxon>
        <taxon>Pseudomonadota</taxon>
        <taxon>Alphaproteobacteria</taxon>
        <taxon>Hyphomicrobiales</taxon>
        <taxon>Brucellaceae</taxon>
        <taxon>Pseudochrobactrum</taxon>
    </lineage>
</organism>
<comment type="caution">
    <text evidence="1">The sequence shown here is derived from an EMBL/GenBank/DDBJ whole genome shotgun (WGS) entry which is preliminary data.</text>
</comment>
<name>A0A366DMC0_9HYPH</name>
<dbReference type="Proteomes" id="UP000252893">
    <property type="component" value="Unassembled WGS sequence"/>
</dbReference>
<dbReference type="InterPro" id="IPR011604">
    <property type="entry name" value="PDDEXK-like_dom_sf"/>
</dbReference>
<dbReference type="AlphaFoldDB" id="A0A366DMC0"/>
<gene>
    <name evidence="1" type="ORF">DFR47_11315</name>
</gene>
<dbReference type="OrthoDB" id="8192864at2"/>
<reference evidence="1 2" key="1">
    <citation type="submission" date="2018-06" db="EMBL/GenBank/DDBJ databases">
        <title>Genomic Encyclopedia of Type Strains, Phase IV (KMG-IV): sequencing the most valuable type-strain genomes for metagenomic binning, comparative biology and taxonomic classification.</title>
        <authorList>
            <person name="Goeker M."/>
        </authorList>
    </citation>
    <scope>NUCLEOTIDE SEQUENCE [LARGE SCALE GENOMIC DNA]</scope>
    <source>
        <strain evidence="1 2">DSM 25619</strain>
    </source>
</reference>
<evidence type="ECO:0000313" key="2">
    <source>
        <dbReference type="Proteomes" id="UP000252893"/>
    </source>
</evidence>
<dbReference type="EMBL" id="QNRH01000013">
    <property type="protein sequence ID" value="RBO90454.1"/>
    <property type="molecule type" value="Genomic_DNA"/>
</dbReference>